<proteinExistence type="predicted"/>
<dbReference type="EMBL" id="JBBKAI010000002">
    <property type="protein sequence ID" value="MEJ8660736.1"/>
    <property type="molecule type" value="Genomic_DNA"/>
</dbReference>
<dbReference type="Proteomes" id="UP001375539">
    <property type="component" value="Unassembled WGS sequence"/>
</dbReference>
<evidence type="ECO:0000313" key="1">
    <source>
        <dbReference type="EMBL" id="MEJ8660736.1"/>
    </source>
</evidence>
<gene>
    <name evidence="1" type="ORF">WKI58_30175</name>
</gene>
<name>A0ACC6QR45_9ACTN</name>
<protein>
    <submittedName>
        <fullName evidence="1">Fibronectin type III domain-containing protein</fullName>
    </submittedName>
</protein>
<comment type="caution">
    <text evidence="1">The sequence shown here is derived from an EMBL/GenBank/DDBJ whole genome shotgun (WGS) entry which is preliminary data.</text>
</comment>
<evidence type="ECO:0000313" key="2">
    <source>
        <dbReference type="Proteomes" id="UP001375539"/>
    </source>
</evidence>
<keyword evidence="2" id="KW-1185">Reference proteome</keyword>
<reference evidence="1" key="1">
    <citation type="submission" date="2024-03" db="EMBL/GenBank/DDBJ databases">
        <title>Novel Streptomyces species of biotechnological and ecological value are a feature of Machair soil.</title>
        <authorList>
            <person name="Prole J.R."/>
            <person name="Goodfellow M."/>
            <person name="Allenby N."/>
            <person name="Ward A.C."/>
        </authorList>
    </citation>
    <scope>NUCLEOTIDE SEQUENCE</scope>
    <source>
        <strain evidence="1">MS1.AVA.4</strain>
    </source>
</reference>
<sequence length="328" mass="34079">MPPAEGGSPVQRPLLIPVLTCTTALLLTACGGDAQAKDTHNPSAPRGVTAQASSATSVHVMWERATDDTGVSAYEVFRAGTRVKSVPAATHMTDIEGLTPSTPYTFTVRALDGAGNASPHSLAVPATTLAPAVADSRPPTPPGSATGRVRGAREVTLAWGRSRDDQAVTVYDIYQADSRIHTVPGTATTARVTGLRPGTVYTFTIRARDAADNSSPDSAPVDLTTTPAPGAAPNTAPTGLVATARKGSVDLHWTPPDTGAPVEEHQLFLNGKLATTIVWGTQPPPGRATYTFTVTDPPGTRYSVKLRAKLPDGNWGDFSAQRTVVVGS</sequence>
<accession>A0ACC6QR45</accession>
<organism evidence="1 2">
    <name type="scientific">Streptomyces pratisoli</name>
    <dbReference type="NCBI Taxonomy" id="3139917"/>
    <lineage>
        <taxon>Bacteria</taxon>
        <taxon>Bacillati</taxon>
        <taxon>Actinomycetota</taxon>
        <taxon>Actinomycetes</taxon>
        <taxon>Kitasatosporales</taxon>
        <taxon>Streptomycetaceae</taxon>
        <taxon>Streptomyces</taxon>
    </lineage>
</organism>